<dbReference type="EMBL" id="VSSQ01047234">
    <property type="protein sequence ID" value="MPN01211.1"/>
    <property type="molecule type" value="Genomic_DNA"/>
</dbReference>
<accession>A0A645EH11</accession>
<gene>
    <name evidence="1" type="ORF">SDC9_148417</name>
</gene>
<comment type="caution">
    <text evidence="1">The sequence shown here is derived from an EMBL/GenBank/DDBJ whole genome shotgun (WGS) entry which is preliminary data.</text>
</comment>
<protein>
    <submittedName>
        <fullName evidence="1">Uncharacterized protein</fullName>
    </submittedName>
</protein>
<proteinExistence type="predicted"/>
<organism evidence="1">
    <name type="scientific">bioreactor metagenome</name>
    <dbReference type="NCBI Taxonomy" id="1076179"/>
    <lineage>
        <taxon>unclassified sequences</taxon>
        <taxon>metagenomes</taxon>
        <taxon>ecological metagenomes</taxon>
    </lineage>
</organism>
<name>A0A645EH11_9ZZZZ</name>
<dbReference type="AlphaFoldDB" id="A0A645EH11"/>
<sequence length="130" mass="14288">MRKIFDKGSTGHVHVDTGVDGQLCSLLLIFGNPMRHQLIYTGVVAYHKAGKVPFSAQYVGHQPPVCRCRHTVDFVEGCHHRAHPGIYCGLIGREINISEGVFRQFGRVVVPARFGGTVSCQVFSRGQQGV</sequence>
<evidence type="ECO:0000313" key="1">
    <source>
        <dbReference type="EMBL" id="MPN01211.1"/>
    </source>
</evidence>
<reference evidence="1" key="1">
    <citation type="submission" date="2019-08" db="EMBL/GenBank/DDBJ databases">
        <authorList>
            <person name="Kucharzyk K."/>
            <person name="Murdoch R.W."/>
            <person name="Higgins S."/>
            <person name="Loffler F."/>
        </authorList>
    </citation>
    <scope>NUCLEOTIDE SEQUENCE</scope>
</reference>